<dbReference type="PROSITE" id="PS50093">
    <property type="entry name" value="PKD"/>
    <property type="match status" value="14"/>
</dbReference>
<dbReference type="SUPFAM" id="SSF49299">
    <property type="entry name" value="PKD domain"/>
    <property type="match status" value="15"/>
</dbReference>
<evidence type="ECO:0000256" key="6">
    <source>
        <dbReference type="ARBA" id="ARBA00023136"/>
    </source>
</evidence>
<dbReference type="InterPro" id="IPR022409">
    <property type="entry name" value="PKD/Chitinase_dom"/>
</dbReference>
<feature type="domain" description="PKD" evidence="7">
    <location>
        <begin position="1426"/>
        <end position="1481"/>
    </location>
</feature>
<feature type="domain" description="PKD" evidence="7">
    <location>
        <begin position="1583"/>
        <end position="1633"/>
    </location>
</feature>
<dbReference type="InterPro" id="IPR013517">
    <property type="entry name" value="FG-GAP"/>
</dbReference>
<feature type="domain" description="PKD" evidence="7">
    <location>
        <begin position="500"/>
        <end position="555"/>
    </location>
</feature>
<dbReference type="PANTHER" id="PTHR46730:SF1">
    <property type="entry name" value="PLAT DOMAIN-CONTAINING PROTEIN"/>
    <property type="match status" value="1"/>
</dbReference>
<dbReference type="Pfam" id="PF13517">
    <property type="entry name" value="FG-GAP_3"/>
    <property type="match status" value="2"/>
</dbReference>
<gene>
    <name evidence="8" type="ORF">IX84_22715</name>
</gene>
<keyword evidence="5" id="KW-1133">Transmembrane helix</keyword>
<feature type="domain" description="PKD" evidence="7">
    <location>
        <begin position="655"/>
        <end position="717"/>
    </location>
</feature>
<evidence type="ECO:0000313" key="8">
    <source>
        <dbReference type="EMBL" id="KGE86237.1"/>
    </source>
</evidence>
<dbReference type="SUPFAM" id="SSF69318">
    <property type="entry name" value="Integrin alpha N-terminal domain"/>
    <property type="match status" value="2"/>
</dbReference>
<evidence type="ECO:0000256" key="4">
    <source>
        <dbReference type="ARBA" id="ARBA00022737"/>
    </source>
</evidence>
<keyword evidence="2" id="KW-0812">Transmembrane</keyword>
<evidence type="ECO:0000256" key="3">
    <source>
        <dbReference type="ARBA" id="ARBA00022729"/>
    </source>
</evidence>
<dbReference type="NCBIfam" id="TIGR04183">
    <property type="entry name" value="Por_Secre_tail"/>
    <property type="match status" value="1"/>
</dbReference>
<accession>A0A098S4V4</accession>
<dbReference type="RefSeq" id="WP_044225731.1">
    <property type="nucleotide sequence ID" value="NZ_JBKAGJ010000013.1"/>
</dbReference>
<dbReference type="STRING" id="1524460.IX84_22715"/>
<keyword evidence="6" id="KW-0472">Membrane</keyword>
<dbReference type="OrthoDB" id="7794186at2"/>
<name>A0A098S4V4_9BACT</name>
<feature type="domain" description="PKD" evidence="7">
    <location>
        <begin position="732"/>
        <end position="793"/>
    </location>
</feature>
<feature type="domain" description="PKD" evidence="7">
    <location>
        <begin position="1672"/>
        <end position="1718"/>
    </location>
</feature>
<feature type="domain" description="PKD" evidence="7">
    <location>
        <begin position="1117"/>
        <end position="1179"/>
    </location>
</feature>
<organism evidence="8 9">
    <name type="scientific">Phaeodactylibacter xiamenensis</name>
    <dbReference type="NCBI Taxonomy" id="1524460"/>
    <lineage>
        <taxon>Bacteria</taxon>
        <taxon>Pseudomonadati</taxon>
        <taxon>Bacteroidota</taxon>
        <taxon>Saprospiria</taxon>
        <taxon>Saprospirales</taxon>
        <taxon>Haliscomenobacteraceae</taxon>
        <taxon>Phaeodactylibacter</taxon>
    </lineage>
</organism>
<feature type="domain" description="PKD" evidence="7">
    <location>
        <begin position="1197"/>
        <end position="1256"/>
    </location>
</feature>
<feature type="domain" description="PKD" evidence="7">
    <location>
        <begin position="1271"/>
        <end position="1333"/>
    </location>
</feature>
<comment type="subcellular location">
    <subcellularLocation>
        <location evidence="1">Membrane</location>
        <topology evidence="1">Multi-pass membrane protein</topology>
    </subcellularLocation>
</comment>
<proteinExistence type="predicted"/>
<sequence length="1805" mass="192710">MRNYLLLACLGIVLPVFGQISFLDSTIYLDNVGLLSGTPMAAADMNGDGLQDLVILDNRQELYIEYQQANTPFFSGFYVQSLNNPSNGIAVGDVDGNGYNDILTGGSYNALRLFLANDDGTDYTALVIDPGNYFLQGTNMADMDNDGDLDLFAAHQDGLSAPFRNLGNNVFSLDYNLINPISSVPSDNSGNYGTVWTDYNNDGASDLYISKYRLGVTDATDGRRLNLLFRNDDDDDFTEVAAFAGLLPMGQSISTAFGDIDNDGDYDAFVINHDIPNALYRNNGNGTFTNITSNSNIPEALAGTGLGVQAIFTDFDNDGRLDLLYTSIGASHAILRNQGNSTFVRVNNAIPTPGRIHSAVVGDFNADGFVDIYAGYGLGFNQTGTQPDKLLINAGNNNHYVEVALKGTDANPNGVGARVEIYGPWGRQVREIRSGEGYGIHCGLRAHFGLGASTTLDSIIVRWPNGNIDHLEDPDADTLYQITEGEFCQAQADFSFQVTGLTASFQGQGDTGTNQYFWDFSDGAQDTGATVVHTFPITGTFTACLTTVGDCGSTTVCKQLQTSCTPPEVFFAHNNNGLEVSFQDFSFGMPNEWIWDFGDGNSSGQQNPTHSYSEPGNYFVCLVVLNNCGNASTCELVQVNCGDVEADFDFADDDLSVAFTDGSSAGTNSWSWDFGDGNASDSQNPQHTYDAPGTYQVCLSVDGACGTDTSCRNVAVTCPPPAAAFTIEITDLAVFVEDQSANFPDSWSWDFGDGTTANGPALFHNYDAPGIYEICLSIENICGNSAICDTVSVSCLPPQAGFTYESDNLLVSFQDNSNGGVQQWAWVIDGQDTLTGPSPEYLFPGSGSYEVCLIASSVCGSDVICETIELDCSNAPLGFSVDLDGLEATFTDTSFVQANSWFWQVNGQGVGGGSSFSFTFPSTGVFEVCLQSNGPCGLLSTCTTIDIACLPPSATFAGSANGLSYTFTANLPGTATVWSWDFGDGNSATQANAMHTYSSPGTYEICLTATNECGVSDIVCQTESVGCPAPNAAFEQVSNLLSVSFFDASSNNPAQWGWDFGDGNTSTQQNPSHTYGSTGTYEVCLTTSSICGSDEFCAPVIIDCPEPQASFEVQVDELTIALTDLSPNTPTEWDWDFGDGGSSTIPNPTYTFNAPGTYTICLISSNTCGSNQSCQQIAVSCAAPDPAFTNTADELLVNFQDNTTNAPTNWSWTFGDGNGSAQQNPAHSYAAPGTYEVCLTAESICGSNTACSQVTVSCNAPQPIFAVQEDELSVSFTDASTNNPTSWFWTFGDGNSATGPNPVHTYSQPGTYTVCLEASSLCGSATDCETVQVSCAAPQAQFSFQPNELEVAFTDASTADPASWAWDFGDGTTSTLSDPTHAYGAPGTYTVCLTVGSVCGTTESCQTISVSCAAPEADFEYTPNQLNLIFADASTNNPTSWSWNFGDGTTSDLENPAHTFPEPGIYTVCLSVSSICGTSQTCQTIGITCNAPQSNFTYMNSELAVDFTDVSTNIPSTWFWTFGDGNSSTAQNPTHTFNSPGNYLVCLQASSVCGSTQRCELITVSCTPPQADFGFTADELLATFLDSSTTDAVAWLWTFGDGQSSTQQAPMHTYAQPGSYQVCLTASSICGSTQFCDSITVTCSPPWVNYNWIGEDGTVSFFQLADNTVTDWSWDFGDGNTSGIPNPIHTYEQSGFYPVCLTATDLCGSNTYCDTIEVVIVSTLEPGSEQVRLFPNPANEVAWLVVPGLTEGQVVLYTLQGQEAARWVLTGSELRIPLTPYPAGTYLLRVETTNYFWQERLLKLR</sequence>
<feature type="domain" description="PKD" evidence="7">
    <location>
        <begin position="948"/>
        <end position="1014"/>
    </location>
</feature>
<keyword evidence="3" id="KW-0732">Signal</keyword>
<dbReference type="InterPro" id="IPR013783">
    <property type="entry name" value="Ig-like_fold"/>
</dbReference>
<evidence type="ECO:0000256" key="1">
    <source>
        <dbReference type="ARBA" id="ARBA00004141"/>
    </source>
</evidence>
<dbReference type="GO" id="GO:0006816">
    <property type="term" value="P:calcium ion transport"/>
    <property type="evidence" value="ECO:0007669"/>
    <property type="project" value="TreeGrafter"/>
</dbReference>
<feature type="domain" description="PKD" evidence="7">
    <location>
        <begin position="577"/>
        <end position="639"/>
    </location>
</feature>
<dbReference type="Gene3D" id="2.130.10.130">
    <property type="entry name" value="Integrin alpha, N-terminal"/>
    <property type="match status" value="1"/>
</dbReference>
<feature type="domain" description="PKD" evidence="7">
    <location>
        <begin position="1041"/>
        <end position="1093"/>
    </location>
</feature>
<dbReference type="EMBL" id="JPOS01000081">
    <property type="protein sequence ID" value="KGE86237.1"/>
    <property type="molecule type" value="Genomic_DNA"/>
</dbReference>
<dbReference type="Pfam" id="PF18911">
    <property type="entry name" value="PKD_4"/>
    <property type="match status" value="14"/>
</dbReference>
<dbReference type="InterPro" id="IPR035986">
    <property type="entry name" value="PKD_dom_sf"/>
</dbReference>
<protein>
    <recommendedName>
        <fullName evidence="7">PKD domain-containing protein</fullName>
    </recommendedName>
</protein>
<keyword evidence="4" id="KW-0677">Repeat</keyword>
<dbReference type="Proteomes" id="UP000029736">
    <property type="component" value="Unassembled WGS sequence"/>
</dbReference>
<feature type="domain" description="PKD" evidence="7">
    <location>
        <begin position="1502"/>
        <end position="1556"/>
    </location>
</feature>
<dbReference type="SMART" id="SM00089">
    <property type="entry name" value="PKD"/>
    <property type="match status" value="15"/>
</dbReference>
<dbReference type="PANTHER" id="PTHR46730">
    <property type="entry name" value="POLYCYSTIN-1"/>
    <property type="match status" value="1"/>
</dbReference>
<reference evidence="8 9" key="1">
    <citation type="journal article" date="2014" name="Int. J. Syst. Evol. Microbiol.">
        <title>Phaeodactylibacter xiamenensis gen. nov., sp. nov., a member of the family Saprospiraceae isolated from the marine alga Phaeodactylum tricornutum.</title>
        <authorList>
            <person name="Chen Z.Jr."/>
            <person name="Lei X."/>
            <person name="Lai Q."/>
            <person name="Li Y."/>
            <person name="Zhang B."/>
            <person name="Zhang J."/>
            <person name="Zhang H."/>
            <person name="Yang L."/>
            <person name="Zheng W."/>
            <person name="Tian Y."/>
            <person name="Yu Z."/>
            <person name="Xu H.Jr."/>
            <person name="Zheng T."/>
        </authorList>
    </citation>
    <scope>NUCLEOTIDE SEQUENCE [LARGE SCALE GENOMIC DNA]</scope>
    <source>
        <strain evidence="8 9">KD52</strain>
    </source>
</reference>
<dbReference type="InterPro" id="IPR011519">
    <property type="entry name" value="UnbV_ASPIC"/>
</dbReference>
<dbReference type="Gene3D" id="2.60.40.10">
    <property type="entry name" value="Immunoglobulins"/>
    <property type="match status" value="15"/>
</dbReference>
<comment type="caution">
    <text evidence="8">The sequence shown here is derived from an EMBL/GenBank/DDBJ whole genome shotgun (WGS) entry which is preliminary data.</text>
</comment>
<dbReference type="GO" id="GO:0005886">
    <property type="term" value="C:plasma membrane"/>
    <property type="evidence" value="ECO:0007669"/>
    <property type="project" value="TreeGrafter"/>
</dbReference>
<dbReference type="InterPro" id="IPR028994">
    <property type="entry name" value="Integrin_alpha_N"/>
</dbReference>
<dbReference type="Pfam" id="PF07593">
    <property type="entry name" value="UnbV_ASPIC"/>
    <property type="match status" value="1"/>
</dbReference>
<dbReference type="GO" id="GO:0005261">
    <property type="term" value="F:monoatomic cation channel activity"/>
    <property type="evidence" value="ECO:0007669"/>
    <property type="project" value="TreeGrafter"/>
</dbReference>
<evidence type="ECO:0000256" key="5">
    <source>
        <dbReference type="ARBA" id="ARBA00022989"/>
    </source>
</evidence>
<dbReference type="CDD" id="cd00146">
    <property type="entry name" value="PKD"/>
    <property type="match status" value="14"/>
</dbReference>
<dbReference type="InterPro" id="IPR000601">
    <property type="entry name" value="PKD_dom"/>
</dbReference>
<feature type="domain" description="PKD" evidence="7">
    <location>
        <begin position="1348"/>
        <end position="1410"/>
    </location>
</feature>
<dbReference type="InterPro" id="IPR026444">
    <property type="entry name" value="Secre_tail"/>
</dbReference>
<evidence type="ECO:0000259" key="7">
    <source>
        <dbReference type="PROSITE" id="PS50093"/>
    </source>
</evidence>
<evidence type="ECO:0000313" key="9">
    <source>
        <dbReference type="Proteomes" id="UP000029736"/>
    </source>
</evidence>
<evidence type="ECO:0000256" key="2">
    <source>
        <dbReference type="ARBA" id="ARBA00022692"/>
    </source>
</evidence>
<keyword evidence="9" id="KW-1185">Reference proteome</keyword>